<dbReference type="RefSeq" id="WP_055243148.1">
    <property type="nucleotide sequence ID" value="NZ_BAAALV010000005.1"/>
</dbReference>
<proteinExistence type="predicted"/>
<dbReference type="CDD" id="cd04301">
    <property type="entry name" value="NAT_SF"/>
    <property type="match status" value="1"/>
</dbReference>
<evidence type="ECO:0000313" key="3">
    <source>
        <dbReference type="Proteomes" id="UP001500784"/>
    </source>
</evidence>
<dbReference type="EMBL" id="BAAALV010000005">
    <property type="protein sequence ID" value="GAA1919099.1"/>
    <property type="molecule type" value="Genomic_DNA"/>
</dbReference>
<evidence type="ECO:0000313" key="2">
    <source>
        <dbReference type="EMBL" id="GAA1919099.1"/>
    </source>
</evidence>
<dbReference type="Proteomes" id="UP001500784">
    <property type="component" value="Unassembled WGS sequence"/>
</dbReference>
<organism evidence="2 3">
    <name type="scientific">Arthrobacter gandavensis</name>
    <dbReference type="NCBI Taxonomy" id="169960"/>
    <lineage>
        <taxon>Bacteria</taxon>
        <taxon>Bacillati</taxon>
        <taxon>Actinomycetota</taxon>
        <taxon>Actinomycetes</taxon>
        <taxon>Micrococcales</taxon>
        <taxon>Micrococcaceae</taxon>
        <taxon>Arthrobacter</taxon>
    </lineage>
</organism>
<accession>A0ABN2PEJ0</accession>
<keyword evidence="3" id="KW-1185">Reference proteome</keyword>
<dbReference type="InterPro" id="IPR016181">
    <property type="entry name" value="Acyl_CoA_acyltransferase"/>
</dbReference>
<protein>
    <submittedName>
        <fullName evidence="2">GNAT family N-acetyltransferase</fullName>
    </submittedName>
</protein>
<dbReference type="PANTHER" id="PTHR39173">
    <property type="entry name" value="ACETYLTRANSFERASE"/>
    <property type="match status" value="1"/>
</dbReference>
<dbReference type="PROSITE" id="PS51186">
    <property type="entry name" value="GNAT"/>
    <property type="match status" value="1"/>
</dbReference>
<dbReference type="PANTHER" id="PTHR39173:SF1">
    <property type="entry name" value="ACETYLTRANSFERASE"/>
    <property type="match status" value="1"/>
</dbReference>
<reference evidence="2 3" key="1">
    <citation type="journal article" date="2019" name="Int. J. Syst. Evol. Microbiol.">
        <title>The Global Catalogue of Microorganisms (GCM) 10K type strain sequencing project: providing services to taxonomists for standard genome sequencing and annotation.</title>
        <authorList>
            <consortium name="The Broad Institute Genomics Platform"/>
            <consortium name="The Broad Institute Genome Sequencing Center for Infectious Disease"/>
            <person name="Wu L."/>
            <person name="Ma J."/>
        </authorList>
    </citation>
    <scope>NUCLEOTIDE SEQUENCE [LARGE SCALE GENOMIC DNA]</scope>
    <source>
        <strain evidence="2 3">JCM 13316</strain>
    </source>
</reference>
<evidence type="ECO:0000259" key="1">
    <source>
        <dbReference type="PROSITE" id="PS51186"/>
    </source>
</evidence>
<feature type="domain" description="N-acetyltransferase" evidence="1">
    <location>
        <begin position="1"/>
        <end position="161"/>
    </location>
</feature>
<name>A0ABN2PEJ0_9MICC</name>
<dbReference type="InterPro" id="IPR000182">
    <property type="entry name" value="GNAT_dom"/>
</dbReference>
<dbReference type="Gene3D" id="3.40.630.30">
    <property type="match status" value="1"/>
</dbReference>
<dbReference type="Pfam" id="PF13302">
    <property type="entry name" value="Acetyltransf_3"/>
    <property type="match status" value="1"/>
</dbReference>
<comment type="caution">
    <text evidence="2">The sequence shown here is derived from an EMBL/GenBank/DDBJ whole genome shotgun (WGS) entry which is preliminary data.</text>
</comment>
<sequence>MLRLITPTADLHGSWLEAHGEWGPGLHEDGFGIAPGDEVISPSGFTAWLARLTADSQCSYRWIIDGPQVLGGIALRHSGHPLISRAGHIGYGIRPSARGRGVATWAVGRILREAQGLGLDHVLATCLSGNTASQRTLEANGAVLDGLSGDGAVLLYRIDASGK</sequence>
<gene>
    <name evidence="2" type="ORF">GCM10009688_25190</name>
</gene>
<dbReference type="SUPFAM" id="SSF55729">
    <property type="entry name" value="Acyl-CoA N-acyltransferases (Nat)"/>
    <property type="match status" value="1"/>
</dbReference>